<accession>A0A9P7SJN4</accession>
<evidence type="ECO:0000313" key="1">
    <source>
        <dbReference type="EMBL" id="KAG5948987.1"/>
    </source>
</evidence>
<proteinExistence type="predicted"/>
<reference evidence="1 2" key="1">
    <citation type="journal article" date="2020" name="bioRxiv">
        <title>Whole genome comparisons of ergot fungi reveals the divergence and evolution of species within the genus Claviceps are the result of varying mechanisms driving genome evolution and host range expansion.</title>
        <authorList>
            <person name="Wyka S.A."/>
            <person name="Mondo S.J."/>
            <person name="Liu M."/>
            <person name="Dettman J."/>
            <person name="Nalam V."/>
            <person name="Broders K.D."/>
        </authorList>
    </citation>
    <scope>NUCLEOTIDE SEQUENCE [LARGE SCALE GENOMIC DNA]</scope>
    <source>
        <strain evidence="1 2">CCC 1485</strain>
    </source>
</reference>
<dbReference type="EMBL" id="SRPO01000010">
    <property type="protein sequence ID" value="KAG5948987.1"/>
    <property type="molecule type" value="Genomic_DNA"/>
</dbReference>
<keyword evidence="2" id="KW-1185">Reference proteome</keyword>
<comment type="caution">
    <text evidence="1">The sequence shown here is derived from an EMBL/GenBank/DDBJ whole genome shotgun (WGS) entry which is preliminary data.</text>
</comment>
<name>A0A9P7SJN4_9HYPO</name>
<sequence length="101" mass="11125">MEISKPSQASQQLQACSSRVVRIVCKLGNFPERNVGKEIEKGSHQADLAIMSRTLGTLGTIEIPLWKLVNSTERAHEVFAADAKLIKVPKVEVQAWAVREG</sequence>
<dbReference type="AlphaFoldDB" id="A0A9P7SJN4"/>
<organism evidence="1 2">
    <name type="scientific">Claviceps pazoutovae</name>
    <dbReference type="NCBI Taxonomy" id="1649127"/>
    <lineage>
        <taxon>Eukaryota</taxon>
        <taxon>Fungi</taxon>
        <taxon>Dikarya</taxon>
        <taxon>Ascomycota</taxon>
        <taxon>Pezizomycotina</taxon>
        <taxon>Sordariomycetes</taxon>
        <taxon>Hypocreomycetidae</taxon>
        <taxon>Hypocreales</taxon>
        <taxon>Clavicipitaceae</taxon>
        <taxon>Claviceps</taxon>
    </lineage>
</organism>
<gene>
    <name evidence="1" type="ORF">E4U60_000096</name>
</gene>
<protein>
    <submittedName>
        <fullName evidence="1">Uncharacterized protein</fullName>
    </submittedName>
</protein>
<dbReference type="Proteomes" id="UP000706124">
    <property type="component" value="Unassembled WGS sequence"/>
</dbReference>
<evidence type="ECO:0000313" key="2">
    <source>
        <dbReference type="Proteomes" id="UP000706124"/>
    </source>
</evidence>